<dbReference type="InterPro" id="IPR016162">
    <property type="entry name" value="Ald_DH_N"/>
</dbReference>
<dbReference type="InterPro" id="IPR044151">
    <property type="entry name" value="ALDH_KGSADH"/>
</dbReference>
<dbReference type="RefSeq" id="WP_282544392.1">
    <property type="nucleotide sequence ID" value="NZ_JASCIQ010000023.1"/>
</dbReference>
<evidence type="ECO:0000313" key="4">
    <source>
        <dbReference type="Proteomes" id="UP001223978"/>
    </source>
</evidence>
<evidence type="ECO:0000313" key="3">
    <source>
        <dbReference type="EMBL" id="MDI3406459.1"/>
    </source>
</evidence>
<dbReference type="PANTHER" id="PTHR43353">
    <property type="entry name" value="SUCCINATE-SEMIALDEHYDE DEHYDROGENASE, MITOCHONDRIAL"/>
    <property type="match status" value="1"/>
</dbReference>
<keyword evidence="1" id="KW-0560">Oxidoreductase</keyword>
<dbReference type="SUPFAM" id="SSF53720">
    <property type="entry name" value="ALDH-like"/>
    <property type="match status" value="1"/>
</dbReference>
<comment type="caution">
    <text evidence="3">The sequence shown here is derived from an EMBL/GenBank/DDBJ whole genome shotgun (WGS) entry which is preliminary data.</text>
</comment>
<dbReference type="InterPro" id="IPR016163">
    <property type="entry name" value="Ald_DH_C"/>
</dbReference>
<dbReference type="PANTHER" id="PTHR43353:SF3">
    <property type="entry name" value="ALDEHYDE DEHYDROGENASE-RELATED"/>
    <property type="match status" value="1"/>
</dbReference>
<feature type="domain" description="Aldehyde dehydrogenase" evidence="2">
    <location>
        <begin position="6"/>
        <end position="428"/>
    </location>
</feature>
<keyword evidence="4" id="KW-1185">Reference proteome</keyword>
<dbReference type="Gene3D" id="3.40.605.10">
    <property type="entry name" value="Aldehyde Dehydrogenase, Chain A, domain 1"/>
    <property type="match status" value="1"/>
</dbReference>
<organism evidence="3 4">
    <name type="scientific">Streptomyces cavernicola</name>
    <dbReference type="NCBI Taxonomy" id="3043613"/>
    <lineage>
        <taxon>Bacteria</taxon>
        <taxon>Bacillati</taxon>
        <taxon>Actinomycetota</taxon>
        <taxon>Actinomycetes</taxon>
        <taxon>Kitasatosporales</taxon>
        <taxon>Streptomycetaceae</taxon>
        <taxon>Streptomyces</taxon>
    </lineage>
</organism>
<protein>
    <submittedName>
        <fullName evidence="3">Aldehyde dehydrogenase (NADP(+))</fullName>
    </submittedName>
</protein>
<dbReference type="EMBL" id="JASCIQ010000023">
    <property type="protein sequence ID" value="MDI3406459.1"/>
    <property type="molecule type" value="Genomic_DNA"/>
</dbReference>
<evidence type="ECO:0000259" key="2">
    <source>
        <dbReference type="Pfam" id="PF00171"/>
    </source>
</evidence>
<dbReference type="InterPro" id="IPR015590">
    <property type="entry name" value="Aldehyde_DH_dom"/>
</dbReference>
<gene>
    <name evidence="3" type="ORF">QIS96_21945</name>
</gene>
<sequence length="490" mass="51746">MPTRAHSTLEQADQQIVAANAAYEQARDVPPATRAGWLRAIADALTASAEQLIPLAQAETNLPQARLEGELKRTVFQLRLFAEEITGGEHLDAVIDHADADWGMGPRPDLRRVNVPLGVVGVFGASNFPFAFSVIGGDSASALAAGCAVVHKIHDGHRELAELTSRIVADALTEAGAPAGLFSSVTGRDGAVTLVDHPLVRAIGFTGSTAGGRALFDRAMARPTPIPFFGELGSLNPVFVTERAWAQRREEILTGLADAATGSMGQLCTKPGLVFVPAFDTEAVTAVLRDHLAGRAYTALLTPRLREGYGSALAEVTDLPGVEVLLAGDDAEAPAPTVLHTTAAAVRKDPTALEREVFGPTTVLVTYTDEAELPELASLLEGQLTATVHAEPGEQLAPLLDRLREIAGRVLWNGWPTGVSVTYAQTHGGPYPATTAPATTSVGTASITRFLRPVTFQSFPDEQLPPALREGNPWGVSRRVDGVREARAEG</sequence>
<dbReference type="InterPro" id="IPR050740">
    <property type="entry name" value="Aldehyde_DH_Superfamily"/>
</dbReference>
<name>A0ABT6SF27_9ACTN</name>
<evidence type="ECO:0000256" key="1">
    <source>
        <dbReference type="ARBA" id="ARBA00023002"/>
    </source>
</evidence>
<dbReference type="Pfam" id="PF00171">
    <property type="entry name" value="Aldedh"/>
    <property type="match status" value="1"/>
</dbReference>
<dbReference type="Proteomes" id="UP001223978">
    <property type="component" value="Unassembled WGS sequence"/>
</dbReference>
<reference evidence="3 4" key="1">
    <citation type="submission" date="2023-05" db="EMBL/GenBank/DDBJ databases">
        <title>Draft genome sequence of Streptomyces sp. B-S-A6 isolated from a cave soil in Thailand.</title>
        <authorList>
            <person name="Chamroensaksri N."/>
            <person name="Muangham S."/>
        </authorList>
    </citation>
    <scope>NUCLEOTIDE SEQUENCE [LARGE SCALE GENOMIC DNA]</scope>
    <source>
        <strain evidence="3 4">B-S-A6</strain>
    </source>
</reference>
<accession>A0ABT6SF27</accession>
<dbReference type="InterPro" id="IPR016161">
    <property type="entry name" value="Ald_DH/histidinol_DH"/>
</dbReference>
<proteinExistence type="predicted"/>
<dbReference type="CDD" id="cd07129">
    <property type="entry name" value="ALDH_KGSADH"/>
    <property type="match status" value="1"/>
</dbReference>
<dbReference type="Gene3D" id="3.40.309.10">
    <property type="entry name" value="Aldehyde Dehydrogenase, Chain A, domain 2"/>
    <property type="match status" value="1"/>
</dbReference>